<protein>
    <submittedName>
        <fullName evidence="2">Uncharacterized protein</fullName>
    </submittedName>
</protein>
<proteinExistence type="predicted"/>
<keyword evidence="3" id="KW-1185">Reference proteome</keyword>
<gene>
    <name evidence="2" type="ORF">SBOR_2478</name>
</gene>
<reference evidence="2 3" key="1">
    <citation type="journal article" date="2014" name="Genome Announc.">
        <title>Draft genome sequence of Sclerotinia borealis, a psychrophilic plant pathogenic fungus.</title>
        <authorList>
            <person name="Mardanov A.V."/>
            <person name="Beletsky A.V."/>
            <person name="Kadnikov V.V."/>
            <person name="Ignatov A.N."/>
            <person name="Ravin N.V."/>
        </authorList>
    </citation>
    <scope>NUCLEOTIDE SEQUENCE [LARGE SCALE GENOMIC DNA]</scope>
    <source>
        <strain evidence="3">F-4157</strain>
    </source>
</reference>
<dbReference type="EMBL" id="AYSA01000101">
    <property type="protein sequence ID" value="ESZ97120.1"/>
    <property type="molecule type" value="Genomic_DNA"/>
</dbReference>
<sequence>MHVPALALALSLLLTPMVLAIPNANPALAPKNLIENRVQRQIVKPSDSVAFCPSPGTAYCCNSNSRTRGTLCKWNGDGHLAGCELITGGESVCCTTLECKGMAGLSDPITAI</sequence>
<organism evidence="2 3">
    <name type="scientific">Sclerotinia borealis (strain F-4128)</name>
    <dbReference type="NCBI Taxonomy" id="1432307"/>
    <lineage>
        <taxon>Eukaryota</taxon>
        <taxon>Fungi</taxon>
        <taxon>Dikarya</taxon>
        <taxon>Ascomycota</taxon>
        <taxon>Pezizomycotina</taxon>
        <taxon>Leotiomycetes</taxon>
        <taxon>Helotiales</taxon>
        <taxon>Sclerotiniaceae</taxon>
        <taxon>Sclerotinia</taxon>
    </lineage>
</organism>
<dbReference type="HOGENOM" id="CLU_2147327_0_0_1"/>
<dbReference type="AlphaFoldDB" id="W9CRK3"/>
<accession>W9CRK3</accession>
<dbReference type="OrthoDB" id="3502365at2759"/>
<evidence type="ECO:0000313" key="3">
    <source>
        <dbReference type="Proteomes" id="UP000019487"/>
    </source>
</evidence>
<evidence type="ECO:0000256" key="1">
    <source>
        <dbReference type="SAM" id="SignalP"/>
    </source>
</evidence>
<feature type="signal peptide" evidence="1">
    <location>
        <begin position="1"/>
        <end position="20"/>
    </location>
</feature>
<comment type="caution">
    <text evidence="2">The sequence shown here is derived from an EMBL/GenBank/DDBJ whole genome shotgun (WGS) entry which is preliminary data.</text>
</comment>
<evidence type="ECO:0000313" key="2">
    <source>
        <dbReference type="EMBL" id="ESZ97120.1"/>
    </source>
</evidence>
<keyword evidence="1" id="KW-0732">Signal</keyword>
<dbReference type="Proteomes" id="UP000019487">
    <property type="component" value="Unassembled WGS sequence"/>
</dbReference>
<feature type="chain" id="PRO_5004920699" evidence="1">
    <location>
        <begin position="21"/>
        <end position="112"/>
    </location>
</feature>
<name>W9CRK3_SCLBF</name>